<dbReference type="PANTHER" id="PTHR30250:SF21">
    <property type="entry name" value="LIPID II FLIPPASE MURJ"/>
    <property type="match status" value="1"/>
</dbReference>
<feature type="transmembrane region" description="Helical" evidence="6">
    <location>
        <begin position="401"/>
        <end position="420"/>
    </location>
</feature>
<dbReference type="Pfam" id="PF01943">
    <property type="entry name" value="Polysacc_synt"/>
    <property type="match status" value="1"/>
</dbReference>
<comment type="subcellular location">
    <subcellularLocation>
        <location evidence="1">Cell membrane</location>
        <topology evidence="1">Multi-pass membrane protein</topology>
    </subcellularLocation>
</comment>
<dbReference type="EMBL" id="FTNK01000002">
    <property type="protein sequence ID" value="SIQ50760.1"/>
    <property type="molecule type" value="Genomic_DNA"/>
</dbReference>
<feature type="transmembrane region" description="Helical" evidence="6">
    <location>
        <begin position="119"/>
        <end position="137"/>
    </location>
</feature>
<keyword evidence="8" id="KW-1185">Reference proteome</keyword>
<comment type="caution">
    <text evidence="7">The sequence shown here is derived from an EMBL/GenBank/DDBJ whole genome shotgun (WGS) entry which is preliminary data.</text>
</comment>
<evidence type="ECO:0000256" key="4">
    <source>
        <dbReference type="ARBA" id="ARBA00022989"/>
    </source>
</evidence>
<organism evidence="7 8">
    <name type="scientific">Paenibacillus macquariensis</name>
    <dbReference type="NCBI Taxonomy" id="948756"/>
    <lineage>
        <taxon>Bacteria</taxon>
        <taxon>Bacillati</taxon>
        <taxon>Bacillota</taxon>
        <taxon>Bacilli</taxon>
        <taxon>Bacillales</taxon>
        <taxon>Paenibacillaceae</taxon>
        <taxon>Paenibacillus</taxon>
    </lineage>
</organism>
<reference evidence="7 8" key="1">
    <citation type="submission" date="2017-01" db="EMBL/GenBank/DDBJ databases">
        <authorList>
            <person name="Varghese N."/>
            <person name="Submissions S."/>
        </authorList>
    </citation>
    <scope>NUCLEOTIDE SEQUENCE [LARGE SCALE GENOMIC DNA]</scope>
    <source>
        <strain evidence="7 8">ATCC 23464</strain>
    </source>
</reference>
<feature type="transmembrane region" description="Helical" evidence="6">
    <location>
        <begin position="376"/>
        <end position="395"/>
    </location>
</feature>
<dbReference type="RefSeq" id="WP_068581144.1">
    <property type="nucleotide sequence ID" value="NZ_FTNK01000002.1"/>
</dbReference>
<feature type="transmembrane region" description="Helical" evidence="6">
    <location>
        <begin position="311"/>
        <end position="330"/>
    </location>
</feature>
<dbReference type="InterPro" id="IPR050833">
    <property type="entry name" value="Poly_Biosynth_Transport"/>
</dbReference>
<name>A0ABY1JNQ8_9BACL</name>
<dbReference type="Proteomes" id="UP000186666">
    <property type="component" value="Unassembled WGS sequence"/>
</dbReference>
<keyword evidence="5 6" id="KW-0472">Membrane</keyword>
<keyword evidence="4 6" id="KW-1133">Transmembrane helix</keyword>
<feature type="transmembrane region" description="Helical" evidence="6">
    <location>
        <begin position="432"/>
        <end position="457"/>
    </location>
</feature>
<proteinExistence type="predicted"/>
<feature type="transmembrane region" description="Helical" evidence="6">
    <location>
        <begin position="81"/>
        <end position="99"/>
    </location>
</feature>
<evidence type="ECO:0000313" key="8">
    <source>
        <dbReference type="Proteomes" id="UP000186666"/>
    </source>
</evidence>
<evidence type="ECO:0000256" key="1">
    <source>
        <dbReference type="ARBA" id="ARBA00004651"/>
    </source>
</evidence>
<feature type="transmembrane region" description="Helical" evidence="6">
    <location>
        <begin position="47"/>
        <end position="69"/>
    </location>
</feature>
<evidence type="ECO:0000256" key="3">
    <source>
        <dbReference type="ARBA" id="ARBA00022692"/>
    </source>
</evidence>
<accession>A0ABY1JNQ8</accession>
<feature type="transmembrane region" description="Helical" evidence="6">
    <location>
        <begin position="220"/>
        <end position="241"/>
    </location>
</feature>
<feature type="transmembrane region" description="Helical" evidence="6">
    <location>
        <begin position="12"/>
        <end position="35"/>
    </location>
</feature>
<dbReference type="PIRSF" id="PIRSF038958">
    <property type="entry name" value="PG_synth_SpoVB"/>
    <property type="match status" value="1"/>
</dbReference>
<feature type="transmembrane region" description="Helical" evidence="6">
    <location>
        <begin position="469"/>
        <end position="487"/>
    </location>
</feature>
<evidence type="ECO:0000256" key="6">
    <source>
        <dbReference type="SAM" id="Phobius"/>
    </source>
</evidence>
<evidence type="ECO:0000313" key="7">
    <source>
        <dbReference type="EMBL" id="SIQ50760.1"/>
    </source>
</evidence>
<dbReference type="PANTHER" id="PTHR30250">
    <property type="entry name" value="PST FAMILY PREDICTED COLANIC ACID TRANSPORTER"/>
    <property type="match status" value="1"/>
</dbReference>
<feature type="transmembrane region" description="Helical" evidence="6">
    <location>
        <begin position="179"/>
        <end position="199"/>
    </location>
</feature>
<protein>
    <submittedName>
        <fullName evidence="7">Stage V sporulation protein B</fullName>
    </submittedName>
</protein>
<evidence type="ECO:0000256" key="5">
    <source>
        <dbReference type="ARBA" id="ARBA00023136"/>
    </source>
</evidence>
<evidence type="ECO:0000256" key="2">
    <source>
        <dbReference type="ARBA" id="ARBA00022475"/>
    </source>
</evidence>
<feature type="transmembrane region" description="Helical" evidence="6">
    <location>
        <begin position="261"/>
        <end position="285"/>
    </location>
</feature>
<keyword evidence="3 6" id="KW-0812">Transmembrane</keyword>
<dbReference type="InterPro" id="IPR024923">
    <property type="entry name" value="PG_synth_SpoVB"/>
</dbReference>
<gene>
    <name evidence="7" type="ORF">SAMN05421578_102311</name>
</gene>
<sequence length="498" mass="55020">MRQSHLLKQSTIRVGAMIIVKLFGLIGRVILTRLVGAEGIGLYQMAYSFYGFLVMLSGGLPTALAIITAKKSILGRHFLKISSLYIVLSGSIISLAVFWNSTQIAEFLGNSQLEYGLRSLAPAILAAPLLGLLRGYLQGLEKFSIIAASEVFEQGCRIFCMLLLVYHLMPMGIDRAVGGGMYATFIGAFISFAMLALFISLDKKKLVHSPYESSKLPFVWFLRISVMISFTRLLIPVSEFIDSILIPSRLISAGYSSSEAISMFGIISGMAAVIAYTPTLVTGALSHTTTIRLAAHWQKGNHNEFHHLSRLSFKIGWLWGLTSGTFMFVYAKELSLFIFNIEDAYLSIKYMSLIPLIVGFREMSTSILWSQDVKKIPFWGLCVGICSSIIVQYFLIGIHGLGYIGAAIGILSMEIIASAWNGRALNIGKGEFIRMLPSILLDTVAICGTMSLIYLFVNSFQDTLLDITRFLMSGCLFGLMSGLYMYLRCVAFPKMHKN</sequence>
<keyword evidence="2" id="KW-1003">Cell membrane</keyword>
<dbReference type="InterPro" id="IPR002797">
    <property type="entry name" value="Polysacc_synth"/>
</dbReference>